<accession>A0AAE4K2G8</accession>
<dbReference type="InterPro" id="IPR018728">
    <property type="entry name" value="DUF2268"/>
</dbReference>
<gene>
    <name evidence="2" type="ORF">RJN63_00830</name>
</gene>
<feature type="domain" description="DUF2268" evidence="1">
    <location>
        <begin position="44"/>
        <end position="206"/>
    </location>
</feature>
<name>A0AAE4K2G8_9BURK</name>
<protein>
    <submittedName>
        <fullName evidence="2">DUF2268 domain-containing putative Zn-dependent protease</fullName>
    </submittedName>
</protein>
<dbReference type="GO" id="GO:0006508">
    <property type="term" value="P:proteolysis"/>
    <property type="evidence" value="ECO:0007669"/>
    <property type="project" value="UniProtKB-KW"/>
</dbReference>
<proteinExistence type="predicted"/>
<keyword evidence="2" id="KW-0378">Hydrolase</keyword>
<dbReference type="RefSeq" id="WP_310838179.1">
    <property type="nucleotide sequence ID" value="NZ_JAVLSM010000012.1"/>
</dbReference>
<comment type="caution">
    <text evidence="2">The sequence shown here is derived from an EMBL/GenBank/DDBJ whole genome shotgun (WGS) entry which is preliminary data.</text>
</comment>
<evidence type="ECO:0000313" key="2">
    <source>
        <dbReference type="EMBL" id="MDT0335355.1"/>
    </source>
</evidence>
<sequence>MTLHLHFLDARASLTPLRAWISDALLQTHAKAAQLLPLQPLDVVIQAGQQVVPEKGLLGYAPRPGLIHLTIDPDHPALLANASSSLERMFAHELHHAARWDGPGYGATLGEALVSEGLAGHFAQELLGGDPEPWETLDILSMRETIALALQMWSRDDHDHGAWFFGTGALPRWVGYSLGYQMVGRYVRQGERRTASGMVALEAEALRNMLAEMLALAQGRDR</sequence>
<organism evidence="2">
    <name type="scientific">Herbaspirillum huttiense subsp. nephrolepidis</name>
    <dbReference type="NCBI Taxonomy" id="3075126"/>
    <lineage>
        <taxon>Bacteria</taxon>
        <taxon>Pseudomonadati</taxon>
        <taxon>Pseudomonadota</taxon>
        <taxon>Betaproteobacteria</taxon>
        <taxon>Burkholderiales</taxon>
        <taxon>Oxalobacteraceae</taxon>
        <taxon>Herbaspirillum</taxon>
    </lineage>
</organism>
<dbReference type="AlphaFoldDB" id="A0AAE4K2G8"/>
<dbReference type="Pfam" id="PF10026">
    <property type="entry name" value="DUF2268"/>
    <property type="match status" value="1"/>
</dbReference>
<dbReference type="EMBL" id="JAVRAA010000001">
    <property type="protein sequence ID" value="MDT0335355.1"/>
    <property type="molecule type" value="Genomic_DNA"/>
</dbReference>
<dbReference type="GO" id="GO:0008233">
    <property type="term" value="F:peptidase activity"/>
    <property type="evidence" value="ECO:0007669"/>
    <property type="project" value="UniProtKB-KW"/>
</dbReference>
<keyword evidence="2" id="KW-0645">Protease</keyword>
<evidence type="ECO:0000259" key="1">
    <source>
        <dbReference type="Pfam" id="PF10026"/>
    </source>
</evidence>
<reference evidence="2" key="1">
    <citation type="submission" date="2023-02" db="EMBL/GenBank/DDBJ databases">
        <title>Description of Herbaspirillum huttiense subsp. nephrolepsisexaltata and Herbaspirillum huttiense subsp. lycopersicon.</title>
        <authorList>
            <person name="Poudel M."/>
            <person name="Sharma A."/>
            <person name="Goss E."/>
            <person name="Tapia J.H."/>
            <person name="Harmon C.M."/>
            <person name="Jones J.B."/>
        </authorList>
    </citation>
    <scope>NUCLEOTIDE SEQUENCE</scope>
    <source>
        <strain evidence="2">NC40101</strain>
    </source>
</reference>